<sequence>VIAEILDATEVQHLVKNDTYSALQTGQKIIIYKKMVSKKVLATGIKNKTSKFFYIYDSYQGKFRLKPREFDSVFELWTKTLEGAQLNVVVTQDFDSGDDNCPSLCTGDHLQVLHHTKTILTTSQGPQEIEVIVCSKGTVEEDDEDDDDNKPEEVLLPIYMKGKFVEEVKDTKKYKLFNAIQKFKLPCDVKVVAKDTSLSNDPLSGFLTIRLEEIMEEPALCVSLYDKASECFEMAIKYFNITVVLLEDKVSSSSVVTNSTKVEELTECFYYNLRKDLPSQQLPPPRPPKRAAKADERKLSKKPVETKQMIPLKLKRFQTTNSDVLTAHHKSPSTVQRNVYSTTLKTNTKSHEGCTCQRPSLETESKTHLSLLHLR</sequence>
<dbReference type="PANTHER" id="PTHR15215">
    <property type="entry name" value="CABIT DOMAIN-CONTAINING PROTEIN"/>
    <property type="match status" value="1"/>
</dbReference>
<evidence type="ECO:0000313" key="5">
    <source>
        <dbReference type="Proteomes" id="UP000824782"/>
    </source>
</evidence>
<evidence type="ECO:0000256" key="2">
    <source>
        <dbReference type="SAM" id="MobiDB-lite"/>
    </source>
</evidence>
<protein>
    <recommendedName>
        <fullName evidence="3">CABIT domain-containing protein</fullName>
    </recommendedName>
</protein>
<feature type="non-terminal residue" evidence="4">
    <location>
        <position position="1"/>
    </location>
</feature>
<reference evidence="4" key="1">
    <citation type="thesis" date="2020" institute="ProQuest LLC" country="789 East Eisenhower Parkway, Ann Arbor, MI, USA">
        <title>Comparative Genomics and Chromosome Evolution.</title>
        <authorList>
            <person name="Mudd A.B."/>
        </authorList>
    </citation>
    <scope>NUCLEOTIDE SEQUENCE</scope>
    <source>
        <strain evidence="4">237g6f4</strain>
        <tissue evidence="4">Blood</tissue>
    </source>
</reference>
<accession>A0AAV7CTR3</accession>
<name>A0AAV7CTR3_ENGPU</name>
<feature type="region of interest" description="Disordered" evidence="2">
    <location>
        <begin position="277"/>
        <end position="303"/>
    </location>
</feature>
<feature type="compositionally biased region" description="Basic and acidic residues" evidence="2">
    <location>
        <begin position="292"/>
        <end position="303"/>
    </location>
</feature>
<feature type="domain" description="CABIT" evidence="3">
    <location>
        <begin position="10"/>
        <end position="228"/>
    </location>
</feature>
<dbReference type="GO" id="GO:0005737">
    <property type="term" value="C:cytoplasm"/>
    <property type="evidence" value="ECO:0007669"/>
    <property type="project" value="TreeGrafter"/>
</dbReference>
<dbReference type="AlphaFoldDB" id="A0AAV7CTR3"/>
<evidence type="ECO:0000256" key="1">
    <source>
        <dbReference type="ARBA" id="ARBA00006414"/>
    </source>
</evidence>
<keyword evidence="5" id="KW-1185">Reference proteome</keyword>
<dbReference type="Pfam" id="PF12736">
    <property type="entry name" value="CABIT"/>
    <property type="match status" value="1"/>
</dbReference>
<evidence type="ECO:0000259" key="3">
    <source>
        <dbReference type="Pfam" id="PF12736"/>
    </source>
</evidence>
<dbReference type="InterPro" id="IPR025946">
    <property type="entry name" value="CABIT_dom"/>
</dbReference>
<organism evidence="4 5">
    <name type="scientific">Engystomops pustulosus</name>
    <name type="common">Tungara frog</name>
    <name type="synonym">Physalaemus pustulosus</name>
    <dbReference type="NCBI Taxonomy" id="76066"/>
    <lineage>
        <taxon>Eukaryota</taxon>
        <taxon>Metazoa</taxon>
        <taxon>Chordata</taxon>
        <taxon>Craniata</taxon>
        <taxon>Vertebrata</taxon>
        <taxon>Euteleostomi</taxon>
        <taxon>Amphibia</taxon>
        <taxon>Batrachia</taxon>
        <taxon>Anura</taxon>
        <taxon>Neobatrachia</taxon>
        <taxon>Hyloidea</taxon>
        <taxon>Leptodactylidae</taxon>
        <taxon>Leiuperinae</taxon>
        <taxon>Engystomops</taxon>
    </lineage>
</organism>
<gene>
    <name evidence="4" type="ORF">GDO81_006010</name>
</gene>
<dbReference type="PANTHER" id="PTHR15215:SF2">
    <property type="entry name" value="PROTEIN THEMIS2"/>
    <property type="match status" value="1"/>
</dbReference>
<dbReference type="GO" id="GO:0005634">
    <property type="term" value="C:nucleus"/>
    <property type="evidence" value="ECO:0007669"/>
    <property type="project" value="TreeGrafter"/>
</dbReference>
<dbReference type="EMBL" id="WNYA01000002">
    <property type="protein sequence ID" value="KAG8588520.1"/>
    <property type="molecule type" value="Genomic_DNA"/>
</dbReference>
<comment type="caution">
    <text evidence="4">The sequence shown here is derived from an EMBL/GenBank/DDBJ whole genome shotgun (WGS) entry which is preliminary data.</text>
</comment>
<evidence type="ECO:0000313" key="4">
    <source>
        <dbReference type="EMBL" id="KAG8588520.1"/>
    </source>
</evidence>
<dbReference type="GO" id="GO:0050852">
    <property type="term" value="P:T cell receptor signaling pathway"/>
    <property type="evidence" value="ECO:0007669"/>
    <property type="project" value="TreeGrafter"/>
</dbReference>
<comment type="similarity">
    <text evidence="1">Belongs to the themis family.</text>
</comment>
<dbReference type="Proteomes" id="UP000824782">
    <property type="component" value="Unassembled WGS sequence"/>
</dbReference>
<dbReference type="InterPro" id="IPR039671">
    <property type="entry name" value="THEMIS"/>
</dbReference>
<proteinExistence type="inferred from homology"/>